<keyword evidence="8" id="KW-0851">Voltage-gated channel</keyword>
<feature type="transmembrane region" description="Helical" evidence="14">
    <location>
        <begin position="84"/>
        <end position="105"/>
    </location>
</feature>
<feature type="domain" description="EF-hand" evidence="15">
    <location>
        <begin position="349"/>
        <end position="384"/>
    </location>
</feature>
<keyword evidence="2" id="KW-0813">Transport</keyword>
<dbReference type="InterPro" id="IPR050599">
    <property type="entry name" value="VDCC_alpha-1_subunit"/>
</dbReference>
<keyword evidence="12" id="KW-0325">Glycoprotein</keyword>
<evidence type="ECO:0000256" key="1">
    <source>
        <dbReference type="ARBA" id="ARBA00004141"/>
    </source>
</evidence>
<evidence type="ECO:0000259" key="15">
    <source>
        <dbReference type="PROSITE" id="PS50222"/>
    </source>
</evidence>
<dbReference type="SUPFAM" id="SSF47473">
    <property type="entry name" value="EF-hand"/>
    <property type="match status" value="1"/>
</dbReference>
<keyword evidence="5" id="KW-0107">Calcium channel</keyword>
<dbReference type="PROSITE" id="PS50222">
    <property type="entry name" value="EF_HAND_2"/>
    <property type="match status" value="1"/>
</dbReference>
<evidence type="ECO:0000256" key="12">
    <source>
        <dbReference type="ARBA" id="ARBA00023180"/>
    </source>
</evidence>
<dbReference type="InterPro" id="IPR002048">
    <property type="entry name" value="EF_hand_dom"/>
</dbReference>
<dbReference type="Pfam" id="PF00520">
    <property type="entry name" value="Ion_trans"/>
    <property type="match status" value="1"/>
</dbReference>
<keyword evidence="9 14" id="KW-1133">Transmembrane helix</keyword>
<dbReference type="InterPro" id="IPR005821">
    <property type="entry name" value="Ion_trans_dom"/>
</dbReference>
<feature type="transmembrane region" description="Helical" evidence="14">
    <location>
        <begin position="185"/>
        <end position="208"/>
    </location>
</feature>
<keyword evidence="10" id="KW-0406">Ion transport</keyword>
<accession>A0ABP0HRI6</accession>
<protein>
    <recommendedName>
        <fullName evidence="15">EF-hand domain-containing protein</fullName>
    </recommendedName>
</protein>
<name>A0ABP0HRI6_9DINO</name>
<dbReference type="InterPro" id="IPR011992">
    <property type="entry name" value="EF-hand-dom_pair"/>
</dbReference>
<keyword evidence="17" id="KW-1185">Reference proteome</keyword>
<evidence type="ECO:0000256" key="4">
    <source>
        <dbReference type="ARBA" id="ARBA00022568"/>
    </source>
</evidence>
<dbReference type="SMART" id="SM00054">
    <property type="entry name" value="EFh"/>
    <property type="match status" value="2"/>
</dbReference>
<dbReference type="PANTHER" id="PTHR45628:SF7">
    <property type="entry name" value="VOLTAGE-DEPENDENT CALCIUM CHANNEL TYPE A SUBUNIT ALPHA-1"/>
    <property type="match status" value="1"/>
</dbReference>
<dbReference type="Gene3D" id="1.20.120.350">
    <property type="entry name" value="Voltage-gated potassium channels. Chain C"/>
    <property type="match status" value="1"/>
</dbReference>
<evidence type="ECO:0000256" key="10">
    <source>
        <dbReference type="ARBA" id="ARBA00023065"/>
    </source>
</evidence>
<comment type="subcellular location">
    <subcellularLocation>
        <location evidence="1">Membrane</location>
        <topology evidence="1">Multi-pass membrane protein</topology>
    </subcellularLocation>
</comment>
<keyword evidence="4" id="KW-0109">Calcium transport</keyword>
<keyword evidence="3" id="KW-0597">Phosphoprotein</keyword>
<feature type="transmembrane region" description="Helical" evidence="14">
    <location>
        <begin position="51"/>
        <end position="72"/>
    </location>
</feature>
<evidence type="ECO:0000256" key="13">
    <source>
        <dbReference type="ARBA" id="ARBA00023303"/>
    </source>
</evidence>
<reference evidence="16 17" key="1">
    <citation type="submission" date="2024-02" db="EMBL/GenBank/DDBJ databases">
        <authorList>
            <person name="Chen Y."/>
            <person name="Shah S."/>
            <person name="Dougan E. K."/>
            <person name="Thang M."/>
            <person name="Chan C."/>
        </authorList>
    </citation>
    <scope>NUCLEOTIDE SEQUENCE [LARGE SCALE GENOMIC DNA]</scope>
</reference>
<keyword evidence="7" id="KW-0106">Calcium</keyword>
<dbReference type="Gene3D" id="1.10.287.70">
    <property type="match status" value="1"/>
</dbReference>
<keyword evidence="6 14" id="KW-0812">Transmembrane</keyword>
<evidence type="ECO:0000256" key="5">
    <source>
        <dbReference type="ARBA" id="ARBA00022673"/>
    </source>
</evidence>
<dbReference type="InterPro" id="IPR027359">
    <property type="entry name" value="Volt_channel_dom_sf"/>
</dbReference>
<dbReference type="CDD" id="cd00051">
    <property type="entry name" value="EFh"/>
    <property type="match status" value="1"/>
</dbReference>
<keyword evidence="13" id="KW-0407">Ion channel</keyword>
<evidence type="ECO:0000256" key="3">
    <source>
        <dbReference type="ARBA" id="ARBA00022553"/>
    </source>
</evidence>
<keyword evidence="11 14" id="KW-0472">Membrane</keyword>
<feature type="transmembrane region" description="Helical" evidence="14">
    <location>
        <begin position="259"/>
        <end position="282"/>
    </location>
</feature>
<evidence type="ECO:0000256" key="6">
    <source>
        <dbReference type="ARBA" id="ARBA00022692"/>
    </source>
</evidence>
<sequence length="450" mass="51338">MVCLSLDRCKWYIGRRPPGERSDRLISAFEHVNVEILEDKKARRRHFASSWLFNFMVVFATLANTVLIGLESDYSRGIQLADRLPWFICEVLFTTFFFVEMLLRINQLNWEYFVDPWNVFDYCLVVFSVADLVVSLAKTDGSGLRWAASLRVFRSLRIARAIRREKVVRGLFRITQGFIDALPSMLWTFLAAVLFAYMLAIVLTALVGSDLAARELWENAEVYCGTVTRSFFTILQIMTLDCAAEPILRPMYHAAPLGLLVTFLSNLILSFGVLNILFAIMVERMMIISHETQESRATAVAKSERLLMTAMLEEFTEYDQDYNGELDFWEFRKVLRTPGMTKKLSFLGVGPDEAESLFELMDVDKSGSLTPIEFLTGLFKVKGPAKGQDLCRLITLAEKNKRMATKWVTRVRHLNAKADEIQVRLNGVCEPSLDGKQSTVPLFHTVPKSL</sequence>
<evidence type="ECO:0000256" key="7">
    <source>
        <dbReference type="ARBA" id="ARBA00022837"/>
    </source>
</evidence>
<evidence type="ECO:0000256" key="2">
    <source>
        <dbReference type="ARBA" id="ARBA00022448"/>
    </source>
</evidence>
<evidence type="ECO:0000313" key="16">
    <source>
        <dbReference type="EMBL" id="CAK8992343.1"/>
    </source>
</evidence>
<evidence type="ECO:0000256" key="9">
    <source>
        <dbReference type="ARBA" id="ARBA00022989"/>
    </source>
</evidence>
<dbReference type="PROSITE" id="PS00018">
    <property type="entry name" value="EF_HAND_1"/>
    <property type="match status" value="1"/>
</dbReference>
<gene>
    <name evidence="16" type="ORF">CCMP2556_LOCUS2818</name>
</gene>
<evidence type="ECO:0000313" key="17">
    <source>
        <dbReference type="Proteomes" id="UP001642484"/>
    </source>
</evidence>
<organism evidence="16 17">
    <name type="scientific">Durusdinium trenchii</name>
    <dbReference type="NCBI Taxonomy" id="1381693"/>
    <lineage>
        <taxon>Eukaryota</taxon>
        <taxon>Sar</taxon>
        <taxon>Alveolata</taxon>
        <taxon>Dinophyceae</taxon>
        <taxon>Suessiales</taxon>
        <taxon>Symbiodiniaceae</taxon>
        <taxon>Durusdinium</taxon>
    </lineage>
</organism>
<evidence type="ECO:0000256" key="14">
    <source>
        <dbReference type="SAM" id="Phobius"/>
    </source>
</evidence>
<evidence type="ECO:0000256" key="8">
    <source>
        <dbReference type="ARBA" id="ARBA00022882"/>
    </source>
</evidence>
<proteinExistence type="predicted"/>
<dbReference type="SUPFAM" id="SSF81324">
    <property type="entry name" value="Voltage-gated potassium channels"/>
    <property type="match status" value="1"/>
</dbReference>
<evidence type="ECO:0000256" key="11">
    <source>
        <dbReference type="ARBA" id="ARBA00023136"/>
    </source>
</evidence>
<dbReference type="Proteomes" id="UP001642484">
    <property type="component" value="Unassembled WGS sequence"/>
</dbReference>
<dbReference type="InterPro" id="IPR018247">
    <property type="entry name" value="EF_Hand_1_Ca_BS"/>
</dbReference>
<dbReference type="Gene3D" id="1.10.238.10">
    <property type="entry name" value="EF-hand"/>
    <property type="match status" value="1"/>
</dbReference>
<comment type="caution">
    <text evidence="16">The sequence shown here is derived from an EMBL/GenBank/DDBJ whole genome shotgun (WGS) entry which is preliminary data.</text>
</comment>
<dbReference type="EMBL" id="CAXAMN010001113">
    <property type="protein sequence ID" value="CAK8992343.1"/>
    <property type="molecule type" value="Genomic_DNA"/>
</dbReference>
<dbReference type="PANTHER" id="PTHR45628">
    <property type="entry name" value="VOLTAGE-DEPENDENT CALCIUM CHANNEL TYPE A SUBUNIT ALPHA-1"/>
    <property type="match status" value="1"/>
</dbReference>